<evidence type="ECO:0000313" key="3">
    <source>
        <dbReference type="Proteomes" id="UP000625283"/>
    </source>
</evidence>
<reference evidence="2 3" key="1">
    <citation type="submission" date="2021-01" db="EMBL/GenBank/DDBJ databases">
        <title>C459-1 draft genome sequence.</title>
        <authorList>
            <person name="Zhang X.-F."/>
        </authorList>
    </citation>
    <scope>NUCLEOTIDE SEQUENCE [LARGE SCALE GENOMIC DNA]</scope>
    <source>
        <strain evidence="3">C459-1</strain>
    </source>
</reference>
<feature type="transmembrane region" description="Helical" evidence="1">
    <location>
        <begin position="129"/>
        <end position="147"/>
    </location>
</feature>
<evidence type="ECO:0000313" key="2">
    <source>
        <dbReference type="EMBL" id="MBL1409947.1"/>
    </source>
</evidence>
<keyword evidence="1" id="KW-1133">Transmembrane helix</keyword>
<feature type="transmembrane region" description="Helical" evidence="1">
    <location>
        <begin position="69"/>
        <end position="90"/>
    </location>
</feature>
<name>A0ABS1R5H3_9SPHI</name>
<protein>
    <submittedName>
        <fullName evidence="2">DMT family transporter</fullName>
    </submittedName>
</protein>
<dbReference type="Pfam" id="PF04657">
    <property type="entry name" value="DMT_YdcZ"/>
    <property type="match status" value="1"/>
</dbReference>
<dbReference type="EMBL" id="JAERTY010000008">
    <property type="protein sequence ID" value="MBL1409947.1"/>
    <property type="molecule type" value="Genomic_DNA"/>
</dbReference>
<gene>
    <name evidence="2" type="ORF">JKG61_14405</name>
</gene>
<dbReference type="RefSeq" id="WP_202103661.1">
    <property type="nucleotide sequence ID" value="NZ_JAERTY010000008.1"/>
</dbReference>
<dbReference type="Proteomes" id="UP000625283">
    <property type="component" value="Unassembled WGS sequence"/>
</dbReference>
<organism evidence="2 3">
    <name type="scientific">Sphingobacterium faecale</name>
    <dbReference type="NCBI Taxonomy" id="2803775"/>
    <lineage>
        <taxon>Bacteria</taxon>
        <taxon>Pseudomonadati</taxon>
        <taxon>Bacteroidota</taxon>
        <taxon>Sphingobacteriia</taxon>
        <taxon>Sphingobacteriales</taxon>
        <taxon>Sphingobacteriaceae</taxon>
        <taxon>Sphingobacterium</taxon>
    </lineage>
</organism>
<dbReference type="PANTHER" id="PTHR34821">
    <property type="entry name" value="INNER MEMBRANE PROTEIN YDCZ"/>
    <property type="match status" value="1"/>
</dbReference>
<comment type="caution">
    <text evidence="2">The sequence shown here is derived from an EMBL/GenBank/DDBJ whole genome shotgun (WGS) entry which is preliminary data.</text>
</comment>
<dbReference type="InterPro" id="IPR006750">
    <property type="entry name" value="YdcZ"/>
</dbReference>
<keyword evidence="1" id="KW-0472">Membrane</keyword>
<feature type="transmembrane region" description="Helical" evidence="1">
    <location>
        <begin position="102"/>
        <end position="122"/>
    </location>
</feature>
<proteinExistence type="predicted"/>
<feature type="transmembrane region" description="Helical" evidence="1">
    <location>
        <begin position="34"/>
        <end position="57"/>
    </location>
</feature>
<evidence type="ECO:0000256" key="1">
    <source>
        <dbReference type="SAM" id="Phobius"/>
    </source>
</evidence>
<keyword evidence="1" id="KW-0812">Transmembrane</keyword>
<accession>A0ABS1R5H3</accession>
<dbReference type="PANTHER" id="PTHR34821:SF2">
    <property type="entry name" value="INNER MEMBRANE PROTEIN YDCZ"/>
    <property type="match status" value="1"/>
</dbReference>
<keyword evidence="3" id="KW-1185">Reference proteome</keyword>
<sequence>MKLQILQATAFLGGVCLAIQAGFNTQLGHDLKKPILASISTSFSSLIFGLVFLFLFFSKNLPGNQTIRVIPWYMWFVGGLFSVIGITAYYFTIPKLGVSKMISLGLCGQLAFSMLAGHFGWFNLPMESITLQKILGAIAMVVGIFFINSK</sequence>